<evidence type="ECO:0000313" key="2">
    <source>
        <dbReference type="Proteomes" id="UP001163603"/>
    </source>
</evidence>
<comment type="caution">
    <text evidence="1">The sequence shown here is derived from an EMBL/GenBank/DDBJ whole genome shotgun (WGS) entry which is preliminary data.</text>
</comment>
<evidence type="ECO:0000313" key="1">
    <source>
        <dbReference type="EMBL" id="KAJ0043774.1"/>
    </source>
</evidence>
<protein>
    <submittedName>
        <fullName evidence="1">Uncharacterized protein</fullName>
    </submittedName>
</protein>
<dbReference type="Proteomes" id="UP001163603">
    <property type="component" value="Chromosome 4"/>
</dbReference>
<reference evidence="2" key="1">
    <citation type="journal article" date="2023" name="G3 (Bethesda)">
        <title>Genome assembly and association tests identify interacting loci associated with vigor, precocity, and sex in interspecific pistachio rootstocks.</title>
        <authorList>
            <person name="Palmer W."/>
            <person name="Jacygrad E."/>
            <person name="Sagayaradj S."/>
            <person name="Cavanaugh K."/>
            <person name="Han R."/>
            <person name="Bertier L."/>
            <person name="Beede B."/>
            <person name="Kafkas S."/>
            <person name="Golino D."/>
            <person name="Preece J."/>
            <person name="Michelmore R."/>
        </authorList>
    </citation>
    <scope>NUCLEOTIDE SEQUENCE [LARGE SCALE GENOMIC DNA]</scope>
</reference>
<sequence length="141" mass="15985">MFDSALELISQAASNSLFVFCCCNLIIVMILMGSKPSSSFERGRESSIPLVTNTYANDTQVQGTNYCMHSVDENIKRLADVKEVSNVEEEQEPAADDEEEESSNIVNDNKEDDEFRRRVEEFIHKVNSGWKAELLRTSRLV</sequence>
<gene>
    <name evidence="1" type="ORF">Pint_17284</name>
</gene>
<name>A0ACC0Z1A1_9ROSI</name>
<keyword evidence="2" id="KW-1185">Reference proteome</keyword>
<dbReference type="EMBL" id="CM047739">
    <property type="protein sequence ID" value="KAJ0043774.1"/>
    <property type="molecule type" value="Genomic_DNA"/>
</dbReference>
<accession>A0ACC0Z1A1</accession>
<organism evidence="1 2">
    <name type="scientific">Pistacia integerrima</name>
    <dbReference type="NCBI Taxonomy" id="434235"/>
    <lineage>
        <taxon>Eukaryota</taxon>
        <taxon>Viridiplantae</taxon>
        <taxon>Streptophyta</taxon>
        <taxon>Embryophyta</taxon>
        <taxon>Tracheophyta</taxon>
        <taxon>Spermatophyta</taxon>
        <taxon>Magnoliopsida</taxon>
        <taxon>eudicotyledons</taxon>
        <taxon>Gunneridae</taxon>
        <taxon>Pentapetalae</taxon>
        <taxon>rosids</taxon>
        <taxon>malvids</taxon>
        <taxon>Sapindales</taxon>
        <taxon>Anacardiaceae</taxon>
        <taxon>Pistacia</taxon>
    </lineage>
</organism>
<proteinExistence type="predicted"/>